<dbReference type="SUPFAM" id="SSF52540">
    <property type="entry name" value="P-loop containing nucleoside triphosphate hydrolases"/>
    <property type="match status" value="1"/>
</dbReference>
<evidence type="ECO:0000313" key="4">
    <source>
        <dbReference type="Proteomes" id="UP000305234"/>
    </source>
</evidence>
<name>A0A4V6WWE0_9VIBR</name>
<accession>A0A4V6WWE0</accession>
<evidence type="ECO:0000259" key="2">
    <source>
        <dbReference type="Pfam" id="PF20469"/>
    </source>
</evidence>
<dbReference type="PANTHER" id="PTHR43581:SF2">
    <property type="entry name" value="EXCINUCLEASE ATPASE SUBUNIT"/>
    <property type="match status" value="1"/>
</dbReference>
<keyword evidence="3" id="KW-0255">Endonuclease</keyword>
<dbReference type="Pfam" id="PF13175">
    <property type="entry name" value="AAA_15"/>
    <property type="match status" value="1"/>
</dbReference>
<dbReference type="InterPro" id="IPR034139">
    <property type="entry name" value="TOPRIM_OLD"/>
</dbReference>
<dbReference type="CDD" id="cd01026">
    <property type="entry name" value="TOPRIM_OLD"/>
    <property type="match status" value="1"/>
</dbReference>
<protein>
    <submittedName>
        <fullName evidence="3">ATP-dependent endonuclease</fullName>
    </submittedName>
</protein>
<dbReference type="RefSeq" id="WP_025638917.1">
    <property type="nucleotide sequence ID" value="NZ_JBFRJO010000015.1"/>
</dbReference>
<dbReference type="Proteomes" id="UP000305234">
    <property type="component" value="Unassembled WGS sequence"/>
</dbReference>
<keyword evidence="3" id="KW-0540">Nuclease</keyword>
<reference evidence="3 4" key="1">
    <citation type="submission" date="2019-04" db="EMBL/GenBank/DDBJ databases">
        <title>A reverse ecology approach based on a biological definition of microbial populations.</title>
        <authorList>
            <person name="Arevalo P."/>
            <person name="Vaninsberghe D."/>
            <person name="Elsherbini J."/>
            <person name="Gore J."/>
            <person name="Polz M."/>
        </authorList>
    </citation>
    <scope>NUCLEOTIDE SEQUENCE [LARGE SCALE GENOMIC DNA]</scope>
    <source>
        <strain evidence="3 4">10N.261.46.E4</strain>
    </source>
</reference>
<comment type="caution">
    <text evidence="3">The sequence shown here is derived from an EMBL/GenBank/DDBJ whole genome shotgun (WGS) entry which is preliminary data.</text>
</comment>
<dbReference type="InterPro" id="IPR027417">
    <property type="entry name" value="P-loop_NTPase"/>
</dbReference>
<keyword evidence="3" id="KW-0378">Hydrolase</keyword>
<dbReference type="GO" id="GO:0004519">
    <property type="term" value="F:endonuclease activity"/>
    <property type="evidence" value="ECO:0007669"/>
    <property type="project" value="UniProtKB-KW"/>
</dbReference>
<gene>
    <name evidence="3" type="ORF">FCV52_15785</name>
</gene>
<feature type="domain" description="OLD protein-like TOPRIM" evidence="2">
    <location>
        <begin position="496"/>
        <end position="560"/>
    </location>
</feature>
<dbReference type="InterPro" id="IPR041685">
    <property type="entry name" value="AAA_GajA/Old/RecF-like"/>
</dbReference>
<dbReference type="InterPro" id="IPR051396">
    <property type="entry name" value="Bact_Antivir_Def_Nuclease"/>
</dbReference>
<feature type="domain" description="Endonuclease GajA/Old nuclease/RecF-like AAA" evidence="1">
    <location>
        <begin position="1"/>
        <end position="433"/>
    </location>
</feature>
<proteinExistence type="predicted"/>
<dbReference type="Pfam" id="PF20469">
    <property type="entry name" value="OLD-like_TOPRIM"/>
    <property type="match status" value="1"/>
</dbReference>
<evidence type="ECO:0000259" key="1">
    <source>
        <dbReference type="Pfam" id="PF13175"/>
    </source>
</evidence>
<dbReference type="Gene3D" id="3.40.50.300">
    <property type="entry name" value="P-loop containing nucleotide triphosphate hydrolases"/>
    <property type="match status" value="1"/>
</dbReference>
<dbReference type="EMBL" id="SYUW01000045">
    <property type="protein sequence ID" value="TKF24428.1"/>
    <property type="molecule type" value="Genomic_DNA"/>
</dbReference>
<dbReference type="PANTHER" id="PTHR43581">
    <property type="entry name" value="ATP/GTP PHOSPHATASE"/>
    <property type="match status" value="1"/>
</dbReference>
<organism evidence="3 4">
    <name type="scientific">Vibrio kanaloae</name>
    <dbReference type="NCBI Taxonomy" id="170673"/>
    <lineage>
        <taxon>Bacteria</taxon>
        <taxon>Pseudomonadati</taxon>
        <taxon>Pseudomonadota</taxon>
        <taxon>Gammaproteobacteria</taxon>
        <taxon>Vibrionales</taxon>
        <taxon>Vibrionaceae</taxon>
        <taxon>Vibrio</taxon>
    </lineage>
</organism>
<sequence>MKIKFIEIYNFRKLKNCKVEFSDSQTLLVGANNSGKTSAIDALICFLDKQKKISSTDITLSNWKHFNEFAASWQSATSAEVLGIDVYEWLPYCPSLDVWLSADTKEVHKIDHLIPTLNWSGEPLGVRLVYQPKDIEKLREDYLREKLAIESLQAEGKQLSLWPRDLKDYLSKKLSAHFEIKAYLLDPSKEHSSQVLSQDSITFDSDPFVGVFKVDTIEASRGFSDPSSDIGKASTSLSSQLNDYYSRHLNPTELPEAEDIDALEAIETAQEQFDQRLEVAFKDTLGEIKKLGYPGFNDPDIKLSSRINPIDSLEHDAAVIFDVRKQNFGDHTFSLPEQYNGLGYKNLIHIIFRLISFRDRWQRVGKSGKKRSSDDIAIEPIHLVLIEEPEAHLHAQVQQVFIRKAYDVLRKYDQIDSALTTQLVVSTHSSYIAYEAGFENLRYFKRKPANAINAVPNAEVVNLSDVFPSDKERESDVLNTKKFVSRYLKTTHCDLFFSNGIILVEGAAERMLLPHFIEHHHPSLRQSYLSVLEIGGAHAQKLRPLIERLEIPTLIITDTDACDTNNNKQRPEKGKNLVFGSDTLKSWFDLEGMSLDEVLELGAEKKVKGHVRAAYQCGIQVNWKVGEEYIQKEAIPYTFEDAISLTNLNLFKGFSKSVGMVKKMSQAANKESLEECCQEMFDALKGEKAKMALDLLFEVDPEKLLVPEYIKEGLDWLEKQLDAVNQEFHWQPELATQLPDGESVDA</sequence>
<dbReference type="AlphaFoldDB" id="A0A4V6WWE0"/>
<evidence type="ECO:0000313" key="3">
    <source>
        <dbReference type="EMBL" id="TKF24428.1"/>
    </source>
</evidence>